<sequence>MRVVNINKEKLKDKTLYYQCGSRKLCHWLITYKQIFPINSYVHTNGKLISVFVMNEELSECLKEWSTHKPIKESQKREEE</sequence>
<reference evidence="1" key="1">
    <citation type="journal article" date="2021" name="Proc. Natl. Acad. Sci. U.S.A.">
        <title>A Catalog of Tens of Thousands of Viruses from Human Metagenomes Reveals Hidden Associations with Chronic Diseases.</title>
        <authorList>
            <person name="Tisza M.J."/>
            <person name="Buck C.B."/>
        </authorList>
    </citation>
    <scope>NUCLEOTIDE SEQUENCE</scope>
    <source>
        <strain evidence="1">Ctrzs15</strain>
    </source>
</reference>
<evidence type="ECO:0000313" key="1">
    <source>
        <dbReference type="EMBL" id="DAE14573.1"/>
    </source>
</evidence>
<protein>
    <submittedName>
        <fullName evidence="1">Uncharacterized protein</fullName>
    </submittedName>
</protein>
<dbReference type="EMBL" id="BK015587">
    <property type="protein sequence ID" value="DAE14573.1"/>
    <property type="molecule type" value="Genomic_DNA"/>
</dbReference>
<accession>A0A8S5Q774</accession>
<name>A0A8S5Q774_9CAUD</name>
<organism evidence="1">
    <name type="scientific">Siphoviridae sp. ctrzs15</name>
    <dbReference type="NCBI Taxonomy" id="2825691"/>
    <lineage>
        <taxon>Viruses</taxon>
        <taxon>Duplodnaviria</taxon>
        <taxon>Heunggongvirae</taxon>
        <taxon>Uroviricota</taxon>
        <taxon>Caudoviricetes</taxon>
    </lineage>
</organism>
<proteinExistence type="predicted"/>